<dbReference type="Gene3D" id="3.40.50.150">
    <property type="entry name" value="Vaccinia Virus protein VP39"/>
    <property type="match status" value="1"/>
</dbReference>
<reference evidence="3 4" key="1">
    <citation type="submission" date="2018-10" db="EMBL/GenBank/DDBJ databases">
        <title>Sequencing the genomes of 1000 actinobacteria strains.</title>
        <authorList>
            <person name="Klenk H.-P."/>
        </authorList>
    </citation>
    <scope>NUCLEOTIDE SEQUENCE [LARGE SCALE GENOMIC DNA]</scope>
    <source>
        <strain evidence="3 4">DSM 17894</strain>
    </source>
</reference>
<dbReference type="InterPro" id="IPR029063">
    <property type="entry name" value="SAM-dependent_MTases_sf"/>
</dbReference>
<dbReference type="GO" id="GO:0032259">
    <property type="term" value="P:methylation"/>
    <property type="evidence" value="ECO:0007669"/>
    <property type="project" value="UniProtKB-KW"/>
</dbReference>
<comment type="caution">
    <text evidence="3">The sequence shown here is derived from an EMBL/GenBank/DDBJ whole genome shotgun (WGS) entry which is preliminary data.</text>
</comment>
<dbReference type="CDD" id="cd02440">
    <property type="entry name" value="AdoMet_MTases"/>
    <property type="match status" value="1"/>
</dbReference>
<dbReference type="PANTHER" id="PTHR43861">
    <property type="entry name" value="TRANS-ACONITATE 2-METHYLTRANSFERASE-RELATED"/>
    <property type="match status" value="1"/>
</dbReference>
<organism evidence="3 4">
    <name type="scientific">Frondihabitans australicus</name>
    <dbReference type="NCBI Taxonomy" id="386892"/>
    <lineage>
        <taxon>Bacteria</taxon>
        <taxon>Bacillati</taxon>
        <taxon>Actinomycetota</taxon>
        <taxon>Actinomycetes</taxon>
        <taxon>Micrococcales</taxon>
        <taxon>Microbacteriaceae</taxon>
        <taxon>Frondihabitans</taxon>
    </lineage>
</organism>
<keyword evidence="1 3" id="KW-0808">Transferase</keyword>
<evidence type="ECO:0000313" key="3">
    <source>
        <dbReference type="EMBL" id="RKR74415.1"/>
    </source>
</evidence>
<sequence>MHEHQHPHNGPSAAHLDAAPDQAYWDDRYSSADRLWSGRANPQLIAEAEHLTPGRALDVGSGEGGDALWLASRGWQVTAIDLSEVALARAEAWVRAQPAHDPQPADDTQPDHDQGAGSATPSPADRISWQHRDILSWAPDAAAFDLVSSQYSHFPSADMAAVVTKLAAAVAPGGTLLVVGHEKTEHHAIGPVFFFEARELGGLLDRAAFDVSAELRKHPHRDGADEVLVARRRP</sequence>
<feature type="region of interest" description="Disordered" evidence="2">
    <location>
        <begin position="95"/>
        <end position="125"/>
    </location>
</feature>
<evidence type="ECO:0000313" key="4">
    <source>
        <dbReference type="Proteomes" id="UP000280008"/>
    </source>
</evidence>
<dbReference type="EMBL" id="RBKS01000001">
    <property type="protein sequence ID" value="RKR74415.1"/>
    <property type="molecule type" value="Genomic_DNA"/>
</dbReference>
<evidence type="ECO:0000256" key="2">
    <source>
        <dbReference type="SAM" id="MobiDB-lite"/>
    </source>
</evidence>
<dbReference type="AlphaFoldDB" id="A0A495IGY6"/>
<dbReference type="Pfam" id="PF13489">
    <property type="entry name" value="Methyltransf_23"/>
    <property type="match status" value="1"/>
</dbReference>
<evidence type="ECO:0000256" key="1">
    <source>
        <dbReference type="ARBA" id="ARBA00022679"/>
    </source>
</evidence>
<accession>A0A495IGY6</accession>
<protein>
    <submittedName>
        <fullName evidence="3">Methyltransferase family protein</fullName>
    </submittedName>
</protein>
<dbReference type="Proteomes" id="UP000280008">
    <property type="component" value="Unassembled WGS sequence"/>
</dbReference>
<dbReference type="PANTHER" id="PTHR43861:SF3">
    <property type="entry name" value="PUTATIVE (AFU_ORTHOLOGUE AFUA_2G14390)-RELATED"/>
    <property type="match status" value="1"/>
</dbReference>
<dbReference type="GO" id="GO:0008168">
    <property type="term" value="F:methyltransferase activity"/>
    <property type="evidence" value="ECO:0007669"/>
    <property type="project" value="UniProtKB-KW"/>
</dbReference>
<name>A0A495IGY6_9MICO</name>
<dbReference type="RefSeq" id="WP_170159869.1">
    <property type="nucleotide sequence ID" value="NZ_RBKS01000001.1"/>
</dbReference>
<keyword evidence="3" id="KW-0489">Methyltransferase</keyword>
<dbReference type="SUPFAM" id="SSF53335">
    <property type="entry name" value="S-adenosyl-L-methionine-dependent methyltransferases"/>
    <property type="match status" value="1"/>
</dbReference>
<keyword evidence="4" id="KW-1185">Reference proteome</keyword>
<gene>
    <name evidence="3" type="ORF">C8E83_1527</name>
</gene>
<proteinExistence type="predicted"/>